<feature type="region of interest" description="Disordered" evidence="2">
    <location>
        <begin position="341"/>
        <end position="450"/>
    </location>
</feature>
<keyword evidence="1" id="KW-0862">Zinc</keyword>
<feature type="domain" description="C2H2-type" evidence="3">
    <location>
        <begin position="452"/>
        <end position="480"/>
    </location>
</feature>
<proteinExistence type="predicted"/>
<dbReference type="InterPro" id="IPR013087">
    <property type="entry name" value="Znf_C2H2_type"/>
</dbReference>
<dbReference type="EMBL" id="KB467854">
    <property type="protein sequence ID" value="PCH35492.1"/>
    <property type="molecule type" value="Genomic_DNA"/>
</dbReference>
<feature type="compositionally biased region" description="Acidic residues" evidence="2">
    <location>
        <begin position="343"/>
        <end position="352"/>
    </location>
</feature>
<evidence type="ECO:0000313" key="4">
    <source>
        <dbReference type="EMBL" id="PCH35492.1"/>
    </source>
</evidence>
<dbReference type="Proteomes" id="UP000218811">
    <property type="component" value="Unassembled WGS sequence"/>
</dbReference>
<dbReference type="GO" id="GO:0008270">
    <property type="term" value="F:zinc ion binding"/>
    <property type="evidence" value="ECO:0007669"/>
    <property type="project" value="UniProtKB-KW"/>
</dbReference>
<feature type="compositionally biased region" description="Basic and acidic residues" evidence="2">
    <location>
        <begin position="439"/>
        <end position="450"/>
    </location>
</feature>
<feature type="compositionally biased region" description="Basic residues" evidence="2">
    <location>
        <begin position="288"/>
        <end position="298"/>
    </location>
</feature>
<keyword evidence="1" id="KW-0863">Zinc-finger</keyword>
<evidence type="ECO:0000313" key="5">
    <source>
        <dbReference type="Proteomes" id="UP000218811"/>
    </source>
</evidence>
<dbReference type="AlphaFoldDB" id="A0A2H3IZU1"/>
<accession>A0A2H3IZU1</accession>
<name>A0A2H3IZU1_WOLCO</name>
<sequence>MPRVRNGPSGTYWSFKKTMSKAGRFVKDAANKIIPRPSAAKTYRLEGHSALLSNQEELTGSMAIATAAVTLPSFDSSTNNNPVADWDDGSWIHYYTFLRQSDAPSVFRNPNAHVLNMTLQEIHGIHDVPGNLACPDYQEKETFLSSTLFDSDVDETIREYELLSQTTATQTEDKTTSVPATPPDIAAAEPALLDELDGRIAIDVALPSASGDHSKEGAEHSFVSVLSADCGHNVDHEEDAEAQVVNTVDIFGLDLKSSSQATGSGEVTASETDNRLSALSDRSNVNRRLGHKGKRKARGTGAHSSNQLIPNELDAILPTRVNNAAAVTRARRKSACFASQYASEDENDTEIFEPDHQRQASASIVSTDDADSLQPVLDEAEQNSADQGRPSRTRTKRKSKVNDAEWVPNRVRTKRGSLEDPSDDSDEERARPKRKRVKREADDESKNSKKRYDCPYGCSRTFVGDKEFGRHVKAHEYQYICPSCKHNLSRDDSFQRHLRNFSRCKSFVKEALGAEEDGEGNLSNSVLAVYRRRIKPKPRIA</sequence>
<feature type="region of interest" description="Disordered" evidence="2">
    <location>
        <begin position="259"/>
        <end position="306"/>
    </location>
</feature>
<keyword evidence="1" id="KW-0479">Metal-binding</keyword>
<dbReference type="PROSITE" id="PS00028">
    <property type="entry name" value="ZINC_FINGER_C2H2_1"/>
    <property type="match status" value="1"/>
</dbReference>
<evidence type="ECO:0000256" key="2">
    <source>
        <dbReference type="SAM" id="MobiDB-lite"/>
    </source>
</evidence>
<evidence type="ECO:0000259" key="3">
    <source>
        <dbReference type="PROSITE" id="PS50157"/>
    </source>
</evidence>
<dbReference type="PROSITE" id="PS50157">
    <property type="entry name" value="ZINC_FINGER_C2H2_2"/>
    <property type="match status" value="1"/>
</dbReference>
<keyword evidence="5" id="KW-1185">Reference proteome</keyword>
<gene>
    <name evidence="4" type="ORF">WOLCODRAFT_166287</name>
</gene>
<dbReference type="Gene3D" id="3.30.160.60">
    <property type="entry name" value="Classic Zinc Finger"/>
    <property type="match status" value="1"/>
</dbReference>
<reference evidence="4 5" key="1">
    <citation type="journal article" date="2012" name="Science">
        <title>The Paleozoic origin of enzymatic lignin decomposition reconstructed from 31 fungal genomes.</title>
        <authorList>
            <person name="Floudas D."/>
            <person name="Binder M."/>
            <person name="Riley R."/>
            <person name="Barry K."/>
            <person name="Blanchette R.A."/>
            <person name="Henrissat B."/>
            <person name="Martinez A.T."/>
            <person name="Otillar R."/>
            <person name="Spatafora J.W."/>
            <person name="Yadav J.S."/>
            <person name="Aerts A."/>
            <person name="Benoit I."/>
            <person name="Boyd A."/>
            <person name="Carlson A."/>
            <person name="Copeland A."/>
            <person name="Coutinho P.M."/>
            <person name="de Vries R.P."/>
            <person name="Ferreira P."/>
            <person name="Findley K."/>
            <person name="Foster B."/>
            <person name="Gaskell J."/>
            <person name="Glotzer D."/>
            <person name="Gorecki P."/>
            <person name="Heitman J."/>
            <person name="Hesse C."/>
            <person name="Hori C."/>
            <person name="Igarashi K."/>
            <person name="Jurgens J.A."/>
            <person name="Kallen N."/>
            <person name="Kersten P."/>
            <person name="Kohler A."/>
            <person name="Kuees U."/>
            <person name="Kumar T.K.A."/>
            <person name="Kuo A."/>
            <person name="LaButti K."/>
            <person name="Larrondo L.F."/>
            <person name="Lindquist E."/>
            <person name="Ling A."/>
            <person name="Lombard V."/>
            <person name="Lucas S."/>
            <person name="Lundell T."/>
            <person name="Martin R."/>
            <person name="McLaughlin D.J."/>
            <person name="Morgenstern I."/>
            <person name="Morin E."/>
            <person name="Murat C."/>
            <person name="Nagy L.G."/>
            <person name="Nolan M."/>
            <person name="Ohm R.A."/>
            <person name="Patyshakuliyeva A."/>
            <person name="Rokas A."/>
            <person name="Ruiz-Duenas F.J."/>
            <person name="Sabat G."/>
            <person name="Salamov A."/>
            <person name="Samejima M."/>
            <person name="Schmutz J."/>
            <person name="Slot J.C."/>
            <person name="St John F."/>
            <person name="Stenlid J."/>
            <person name="Sun H."/>
            <person name="Sun S."/>
            <person name="Syed K."/>
            <person name="Tsang A."/>
            <person name="Wiebenga A."/>
            <person name="Young D."/>
            <person name="Pisabarro A."/>
            <person name="Eastwood D.C."/>
            <person name="Martin F."/>
            <person name="Cullen D."/>
            <person name="Grigoriev I.V."/>
            <person name="Hibbett D.S."/>
        </authorList>
    </citation>
    <scope>NUCLEOTIDE SEQUENCE [LARGE SCALE GENOMIC DNA]</scope>
    <source>
        <strain evidence="4 5">MD-104</strain>
    </source>
</reference>
<protein>
    <recommendedName>
        <fullName evidence="3">C2H2-type domain-containing protein</fullName>
    </recommendedName>
</protein>
<feature type="compositionally biased region" description="Polar residues" evidence="2">
    <location>
        <begin position="259"/>
        <end position="283"/>
    </location>
</feature>
<evidence type="ECO:0000256" key="1">
    <source>
        <dbReference type="PROSITE-ProRule" id="PRU00042"/>
    </source>
</evidence>
<organism evidence="4 5">
    <name type="scientific">Wolfiporia cocos (strain MD-104)</name>
    <name type="common">Brown rot fungus</name>
    <dbReference type="NCBI Taxonomy" id="742152"/>
    <lineage>
        <taxon>Eukaryota</taxon>
        <taxon>Fungi</taxon>
        <taxon>Dikarya</taxon>
        <taxon>Basidiomycota</taxon>
        <taxon>Agaricomycotina</taxon>
        <taxon>Agaricomycetes</taxon>
        <taxon>Polyporales</taxon>
        <taxon>Phaeolaceae</taxon>
        <taxon>Wolfiporia</taxon>
    </lineage>
</organism>